<accession>B3QUZ6</accession>
<reference evidence="2 3" key="1">
    <citation type="submission" date="2008-06" db="EMBL/GenBank/DDBJ databases">
        <title>Complete sequence of Chloroherpeton thalassium ATCC 35110.</title>
        <authorList>
            <consortium name="US DOE Joint Genome Institute"/>
            <person name="Lucas S."/>
            <person name="Copeland A."/>
            <person name="Lapidus A."/>
            <person name="Glavina del Rio T."/>
            <person name="Dalin E."/>
            <person name="Tice H."/>
            <person name="Bruce D."/>
            <person name="Goodwin L."/>
            <person name="Pitluck S."/>
            <person name="Schmutz J."/>
            <person name="Larimer F."/>
            <person name="Land M."/>
            <person name="Hauser L."/>
            <person name="Kyrpides N."/>
            <person name="Mikhailova N."/>
            <person name="Liu Z."/>
            <person name="Li T."/>
            <person name="Zhao F."/>
            <person name="Overmann J."/>
            <person name="Bryant D.A."/>
            <person name="Richardson P."/>
        </authorList>
    </citation>
    <scope>NUCLEOTIDE SEQUENCE [LARGE SCALE GENOMIC DNA]</scope>
    <source>
        <strain evidence="3">ATCC 35110 / GB-78</strain>
    </source>
</reference>
<feature type="domain" description="PIN" evidence="1">
    <location>
        <begin position="6"/>
        <end position="123"/>
    </location>
</feature>
<sequence length="143" mass="16544">MSDRFFIDTNIFVYSFDVNQSSKCAISRKLIQKALQEKTGCISTQVIQEFLNVSAKKFNPPLQAQDRIKYLDKVLAPLCRIYPSFELYRQSIDISERWQYSFYDSLIIAAAIQANCSILYSEDMQHGQNILLLTVKNPFLISK</sequence>
<protein>
    <submittedName>
        <fullName evidence="2">PilT protein domain protein</fullName>
    </submittedName>
</protein>
<dbReference type="RefSeq" id="WP_012500580.1">
    <property type="nucleotide sequence ID" value="NC_011026.1"/>
</dbReference>
<name>B3QUZ6_CHLT3</name>
<organism evidence="2 3">
    <name type="scientific">Chloroherpeton thalassium (strain ATCC 35110 / GB-78)</name>
    <dbReference type="NCBI Taxonomy" id="517418"/>
    <lineage>
        <taxon>Bacteria</taxon>
        <taxon>Pseudomonadati</taxon>
        <taxon>Chlorobiota</taxon>
        <taxon>Chlorobiia</taxon>
        <taxon>Chlorobiales</taxon>
        <taxon>Chloroherpetonaceae</taxon>
        <taxon>Chloroherpeton</taxon>
    </lineage>
</organism>
<evidence type="ECO:0000313" key="2">
    <source>
        <dbReference type="EMBL" id="ACF14497.1"/>
    </source>
</evidence>
<dbReference type="OrthoDB" id="13900at2"/>
<dbReference type="Proteomes" id="UP000001208">
    <property type="component" value="Chromosome"/>
</dbReference>
<dbReference type="Pfam" id="PF01850">
    <property type="entry name" value="PIN"/>
    <property type="match status" value="1"/>
</dbReference>
<keyword evidence="3" id="KW-1185">Reference proteome</keyword>
<dbReference type="HOGENOM" id="CLU_128080_0_0_10"/>
<proteinExistence type="predicted"/>
<gene>
    <name evidence="2" type="ordered locus">Ctha_2045</name>
</gene>
<dbReference type="InterPro" id="IPR029060">
    <property type="entry name" value="PIN-like_dom_sf"/>
</dbReference>
<dbReference type="STRING" id="517418.Ctha_2045"/>
<dbReference type="PANTHER" id="PTHR38826">
    <property type="entry name" value="RIBONUCLEASE VAPC13"/>
    <property type="match status" value="1"/>
</dbReference>
<dbReference type="eggNOG" id="COG5573">
    <property type="taxonomic scope" value="Bacteria"/>
</dbReference>
<evidence type="ECO:0000259" key="1">
    <source>
        <dbReference type="Pfam" id="PF01850"/>
    </source>
</evidence>
<dbReference type="InterPro" id="IPR052106">
    <property type="entry name" value="PINc/VapC_TA"/>
</dbReference>
<dbReference type="CDD" id="cd18692">
    <property type="entry name" value="PIN_VapC-like"/>
    <property type="match status" value="1"/>
</dbReference>
<evidence type="ECO:0000313" key="3">
    <source>
        <dbReference type="Proteomes" id="UP000001208"/>
    </source>
</evidence>
<dbReference type="KEGG" id="cts:Ctha_2045"/>
<dbReference type="PANTHER" id="PTHR38826:SF5">
    <property type="entry name" value="RIBONUCLEASE VAPC13"/>
    <property type="match status" value="1"/>
</dbReference>
<dbReference type="AlphaFoldDB" id="B3QUZ6"/>
<dbReference type="Gene3D" id="3.40.50.1010">
    <property type="entry name" value="5'-nuclease"/>
    <property type="match status" value="1"/>
</dbReference>
<dbReference type="EMBL" id="CP001100">
    <property type="protein sequence ID" value="ACF14497.1"/>
    <property type="molecule type" value="Genomic_DNA"/>
</dbReference>
<dbReference type="SUPFAM" id="SSF88723">
    <property type="entry name" value="PIN domain-like"/>
    <property type="match status" value="1"/>
</dbReference>
<dbReference type="InterPro" id="IPR002716">
    <property type="entry name" value="PIN_dom"/>
</dbReference>